<dbReference type="Proteomes" id="UP000001471">
    <property type="component" value="Unassembled WGS sequence"/>
</dbReference>
<dbReference type="SUPFAM" id="SSF53474">
    <property type="entry name" value="alpha/beta-Hydrolases"/>
    <property type="match status" value="1"/>
</dbReference>
<dbReference type="InParanoid" id="B2WGQ1"/>
<dbReference type="PANTHER" id="PTHR33048:SF151">
    <property type="entry name" value="INTEGRAL MEMBRANE PROTEIN"/>
    <property type="match status" value="1"/>
</dbReference>
<comment type="subcellular location">
    <subcellularLocation>
        <location evidence="1">Membrane</location>
        <topology evidence="1">Multi-pass membrane protein</topology>
    </subcellularLocation>
</comment>
<keyword evidence="2 6" id="KW-0812">Transmembrane</keyword>
<feature type="transmembrane region" description="Helical" evidence="6">
    <location>
        <begin position="367"/>
        <end position="390"/>
    </location>
</feature>
<dbReference type="InterPro" id="IPR029058">
    <property type="entry name" value="AB_hydrolase_fold"/>
</dbReference>
<feature type="transmembrane region" description="Helical" evidence="6">
    <location>
        <begin position="410"/>
        <end position="430"/>
    </location>
</feature>
<dbReference type="AlphaFoldDB" id="B2WGQ1"/>
<evidence type="ECO:0000256" key="6">
    <source>
        <dbReference type="SAM" id="Phobius"/>
    </source>
</evidence>
<keyword evidence="4 6" id="KW-0472">Membrane</keyword>
<feature type="domain" description="Rhodopsin" evidence="8">
    <location>
        <begin position="273"/>
        <end position="457"/>
    </location>
</feature>
<organism evidence="9 10">
    <name type="scientific">Pyrenophora tritici-repentis (strain Pt-1C-BFP)</name>
    <name type="common">Wheat tan spot fungus</name>
    <name type="synonym">Drechslera tritici-repentis</name>
    <dbReference type="NCBI Taxonomy" id="426418"/>
    <lineage>
        <taxon>Eukaryota</taxon>
        <taxon>Fungi</taxon>
        <taxon>Dikarya</taxon>
        <taxon>Ascomycota</taxon>
        <taxon>Pezizomycotina</taxon>
        <taxon>Dothideomycetes</taxon>
        <taxon>Pleosporomycetidae</taxon>
        <taxon>Pleosporales</taxon>
        <taxon>Pleosporineae</taxon>
        <taxon>Pleosporaceae</taxon>
        <taxon>Pyrenophora</taxon>
    </lineage>
</organism>
<dbReference type="PANTHER" id="PTHR33048">
    <property type="entry name" value="PTH11-LIKE INTEGRAL MEMBRANE PROTEIN (AFU_ORTHOLOGUE AFUA_5G11245)"/>
    <property type="match status" value="1"/>
</dbReference>
<feature type="transmembrane region" description="Helical" evidence="6">
    <location>
        <begin position="338"/>
        <end position="355"/>
    </location>
</feature>
<dbReference type="OrthoDB" id="2094269at2759"/>
<dbReference type="eggNOG" id="ENOG502SGW4">
    <property type="taxonomic scope" value="Eukaryota"/>
</dbReference>
<name>B2WGQ1_PYRTR</name>
<dbReference type="InterPro" id="IPR005645">
    <property type="entry name" value="FSH-like_dom"/>
</dbReference>
<dbReference type="InterPro" id="IPR049326">
    <property type="entry name" value="Rhodopsin_dom_fungi"/>
</dbReference>
<keyword evidence="3 6" id="KW-1133">Transmembrane helix</keyword>
<evidence type="ECO:0000259" key="7">
    <source>
        <dbReference type="Pfam" id="PF03959"/>
    </source>
</evidence>
<evidence type="ECO:0000313" key="10">
    <source>
        <dbReference type="Proteomes" id="UP000001471"/>
    </source>
</evidence>
<evidence type="ECO:0000259" key="8">
    <source>
        <dbReference type="Pfam" id="PF20684"/>
    </source>
</evidence>
<evidence type="ECO:0000256" key="1">
    <source>
        <dbReference type="ARBA" id="ARBA00004141"/>
    </source>
</evidence>
<dbReference type="EMBL" id="DS231624">
    <property type="protein sequence ID" value="EDU42158.1"/>
    <property type="molecule type" value="Genomic_DNA"/>
</dbReference>
<feature type="domain" description="Serine hydrolase" evidence="7">
    <location>
        <begin position="11"/>
        <end position="210"/>
    </location>
</feature>
<dbReference type="KEGG" id="ptrr:6347395"/>
<feature type="transmembrane region" description="Helical" evidence="6">
    <location>
        <begin position="289"/>
        <end position="318"/>
    </location>
</feature>
<protein>
    <submittedName>
        <fullName evidence="9">Uncharacterized protein</fullName>
    </submittedName>
</protein>
<dbReference type="GeneID" id="6347395"/>
<evidence type="ECO:0000256" key="3">
    <source>
        <dbReference type="ARBA" id="ARBA00022989"/>
    </source>
</evidence>
<dbReference type="Pfam" id="PF20684">
    <property type="entry name" value="Fung_rhodopsin"/>
    <property type="match status" value="1"/>
</dbReference>
<dbReference type="HOGENOM" id="CLU_547633_0_0_1"/>
<proteinExistence type="inferred from homology"/>
<evidence type="ECO:0000313" key="9">
    <source>
        <dbReference type="EMBL" id="EDU42158.1"/>
    </source>
</evidence>
<dbReference type="OMA" id="YHISEYS"/>
<accession>B2WGQ1</accession>
<dbReference type="Pfam" id="PF03959">
    <property type="entry name" value="FSH1"/>
    <property type="match status" value="1"/>
</dbReference>
<evidence type="ECO:0000256" key="4">
    <source>
        <dbReference type="ARBA" id="ARBA00023136"/>
    </source>
</evidence>
<dbReference type="Gene3D" id="3.40.50.1820">
    <property type="entry name" value="alpha/beta hydrolase"/>
    <property type="match status" value="1"/>
</dbReference>
<reference evidence="10" key="1">
    <citation type="journal article" date="2013" name="G3 (Bethesda)">
        <title>Comparative genomics of a plant-pathogenic fungus, Pyrenophora tritici-repentis, reveals transduplication and the impact of repeat elements on pathogenicity and population divergence.</title>
        <authorList>
            <person name="Manning V.A."/>
            <person name="Pandelova I."/>
            <person name="Dhillon B."/>
            <person name="Wilhelm L.J."/>
            <person name="Goodwin S.B."/>
            <person name="Berlin A.M."/>
            <person name="Figueroa M."/>
            <person name="Freitag M."/>
            <person name="Hane J.K."/>
            <person name="Henrissat B."/>
            <person name="Holman W.H."/>
            <person name="Kodira C.D."/>
            <person name="Martin J."/>
            <person name="Oliver R.P."/>
            <person name="Robbertse B."/>
            <person name="Schackwitz W."/>
            <person name="Schwartz D.C."/>
            <person name="Spatafora J.W."/>
            <person name="Turgeon B.G."/>
            <person name="Yandava C."/>
            <person name="Young S."/>
            <person name="Zhou S."/>
            <person name="Zeng Q."/>
            <person name="Grigoriev I.V."/>
            <person name="Ma L.-J."/>
            <person name="Ciuffetti L.M."/>
        </authorList>
    </citation>
    <scope>NUCLEOTIDE SEQUENCE [LARGE SCALE GENOMIC DNA]</scope>
    <source>
        <strain evidence="10">Pt-1C-BFP</strain>
    </source>
</reference>
<dbReference type="GO" id="GO:0016020">
    <property type="term" value="C:membrane"/>
    <property type="evidence" value="ECO:0007669"/>
    <property type="project" value="UniProtKB-SubCell"/>
</dbReference>
<feature type="transmembrane region" description="Helical" evidence="6">
    <location>
        <begin position="253"/>
        <end position="277"/>
    </location>
</feature>
<gene>
    <name evidence="9" type="ORF">PTRG_09107</name>
</gene>
<dbReference type="InterPro" id="IPR052337">
    <property type="entry name" value="SAT4-like"/>
</dbReference>
<comment type="similarity">
    <text evidence="5">Belongs to the SAT4 family.</text>
</comment>
<feature type="transmembrane region" description="Helical" evidence="6">
    <location>
        <begin position="442"/>
        <end position="459"/>
    </location>
</feature>
<sequence length="498" mass="55112">MTLMLDTTPIKYKALCLHGIGTNVDIFESQTAALRQQLIPHFDWDFIEGSHFWPAAKGVCEIFGTHQVCYSYFDGTAQSALNAIEDLAAYVIENGPFDVLIGFSLGAAMIATLLLSSEHSKARSNIKSVALLCATLPSDWNELLNGRITQLRARDVKEDRRIKIPSVHAWSPDDVDYPGESIEVLRMCVSSRRVEITHSMGHSVPFQGEELIQFAKAMATMLLFIHPVFLQMAPQSQAPPTPSLHPDEISHSYVVFIGITSAMTALATACVIARFASRLKTISLWWDDWAILASLVFAYGFLTTTVLVATVGGAGYHISEYSLAQLEKYLKIALANNVIYNASITLSKASVLLFYRRMFSVDRRLAISVNITAFILVGYFFAAAGGLIFSNNPIVGQWNLAVPSTSINNRAFWLAMAIVNISLDVIILALPQARVWTLQLSRTRKILISLVFLLGGLHLDNGGNGHIHHMRLSANDTWLVQSREGQEASRKWISIWAV</sequence>
<evidence type="ECO:0000256" key="5">
    <source>
        <dbReference type="ARBA" id="ARBA00038359"/>
    </source>
</evidence>
<evidence type="ECO:0000256" key="2">
    <source>
        <dbReference type="ARBA" id="ARBA00022692"/>
    </source>
</evidence>